<comment type="caution">
    <text evidence="2">The sequence shown here is derived from an EMBL/GenBank/DDBJ whole genome shotgun (WGS) entry which is preliminary data.</text>
</comment>
<evidence type="ECO:0000313" key="3">
    <source>
        <dbReference type="Proteomes" id="UP000621799"/>
    </source>
</evidence>
<dbReference type="Proteomes" id="UP000621799">
    <property type="component" value="Unassembled WGS sequence"/>
</dbReference>
<proteinExistence type="predicted"/>
<dbReference type="InterPro" id="IPR036721">
    <property type="entry name" value="RCK_C_sf"/>
</dbReference>
<dbReference type="Gene3D" id="3.40.50.720">
    <property type="entry name" value="NAD(P)-binding Rossmann-like Domain"/>
    <property type="match status" value="1"/>
</dbReference>
<dbReference type="InterPro" id="IPR006037">
    <property type="entry name" value="RCK_C"/>
</dbReference>
<feature type="non-terminal residue" evidence="2">
    <location>
        <position position="1"/>
    </location>
</feature>
<evidence type="ECO:0000259" key="1">
    <source>
        <dbReference type="PROSITE" id="PS51202"/>
    </source>
</evidence>
<dbReference type="SUPFAM" id="SSF116726">
    <property type="entry name" value="TrkA C-terminal domain-like"/>
    <property type="match status" value="2"/>
</dbReference>
<dbReference type="RefSeq" id="WP_319592579.1">
    <property type="nucleotide sequence ID" value="NZ_JADEXN010000196.1"/>
</dbReference>
<evidence type="ECO:0000313" key="2">
    <source>
        <dbReference type="EMBL" id="MBE9041435.1"/>
    </source>
</evidence>
<dbReference type="SUPFAM" id="SSF51735">
    <property type="entry name" value="NAD(P)-binding Rossmann-fold domains"/>
    <property type="match status" value="1"/>
</dbReference>
<gene>
    <name evidence="2" type="ORF">IQ235_11650</name>
</gene>
<dbReference type="PROSITE" id="PS51202">
    <property type="entry name" value="RCK_C"/>
    <property type="match status" value="2"/>
</dbReference>
<dbReference type="Gene3D" id="3.30.70.1450">
    <property type="entry name" value="Regulator of K+ conductance, C-terminal domain"/>
    <property type="match status" value="2"/>
</dbReference>
<keyword evidence="3" id="KW-1185">Reference proteome</keyword>
<protein>
    <submittedName>
        <fullName evidence="2">Sodium:calcium exchanger</fullName>
    </submittedName>
</protein>
<accession>A0A928W196</accession>
<dbReference type="EMBL" id="JADEXN010000196">
    <property type="protein sequence ID" value="MBE9041435.1"/>
    <property type="molecule type" value="Genomic_DNA"/>
</dbReference>
<dbReference type="GO" id="GO:0008324">
    <property type="term" value="F:monoatomic cation transmembrane transporter activity"/>
    <property type="evidence" value="ECO:0007669"/>
    <property type="project" value="InterPro"/>
</dbReference>
<dbReference type="PANTHER" id="PTHR30445">
    <property type="entry name" value="K(+)_H(+) ANTIPORTER SUBUNIT KHTT"/>
    <property type="match status" value="1"/>
</dbReference>
<dbReference type="Pfam" id="PF02080">
    <property type="entry name" value="TrkA_C"/>
    <property type="match status" value="2"/>
</dbReference>
<organism evidence="2 3">
    <name type="scientific">Zarconia navalis LEGE 11467</name>
    <dbReference type="NCBI Taxonomy" id="1828826"/>
    <lineage>
        <taxon>Bacteria</taxon>
        <taxon>Bacillati</taxon>
        <taxon>Cyanobacteriota</taxon>
        <taxon>Cyanophyceae</taxon>
        <taxon>Oscillatoriophycideae</taxon>
        <taxon>Oscillatoriales</taxon>
        <taxon>Oscillatoriales incertae sedis</taxon>
        <taxon>Zarconia</taxon>
        <taxon>Zarconia navalis</taxon>
    </lineage>
</organism>
<dbReference type="GO" id="GO:0006813">
    <property type="term" value="P:potassium ion transport"/>
    <property type="evidence" value="ECO:0007669"/>
    <property type="project" value="InterPro"/>
</dbReference>
<feature type="domain" description="RCK C-terminal" evidence="1">
    <location>
        <begin position="100"/>
        <end position="184"/>
    </location>
</feature>
<reference evidence="2" key="1">
    <citation type="submission" date="2020-10" db="EMBL/GenBank/DDBJ databases">
        <authorList>
            <person name="Castelo-Branco R."/>
            <person name="Eusebio N."/>
            <person name="Adriana R."/>
            <person name="Vieira A."/>
            <person name="Brugerolle De Fraissinette N."/>
            <person name="Rezende De Castro R."/>
            <person name="Schneider M.P."/>
            <person name="Vasconcelos V."/>
            <person name="Leao P.N."/>
        </authorList>
    </citation>
    <scope>NUCLEOTIDE SEQUENCE</scope>
    <source>
        <strain evidence="2">LEGE 11467</strain>
    </source>
</reference>
<feature type="domain" description="RCK C-terminal" evidence="1">
    <location>
        <begin position="194"/>
        <end position="263"/>
    </location>
</feature>
<dbReference type="InterPro" id="IPR050144">
    <property type="entry name" value="AAE_transporter"/>
</dbReference>
<name>A0A928W196_9CYAN</name>
<dbReference type="PANTHER" id="PTHR30445:SF8">
    <property type="entry name" value="K(+)_H(+) ANTIPORTER SUBUNIT KHTT"/>
    <property type="match status" value="1"/>
</dbReference>
<dbReference type="InterPro" id="IPR036291">
    <property type="entry name" value="NAD(P)-bd_dom_sf"/>
</dbReference>
<sequence>ALAIALPDPMSTRLLLKRALEFAPELDVVARSHESGEIDVLTQLGAKEVVQPEFEAALEMGAHMLDTLGESSGTILSVVRTIRIEHYDSVRPQHENLPKEKDLENVTHELHNEWITLPSESPLDWMTLATADIRNLTGVTVMAIQQGDDVNYYPKGQTTLRSGDKLLVVGERPEVAAFYDLMKGRADFRQGYNRWVTLAEESTLVGLKATELQQQYDVVVQSIRRHGKLYRSVDDAMALQPEDCILLRGEVDRATKVAKLATQNV</sequence>
<dbReference type="AlphaFoldDB" id="A0A928W196"/>